<protein>
    <recommendedName>
        <fullName evidence="1">DUF4365 domain-containing protein</fullName>
    </recommendedName>
</protein>
<proteinExistence type="predicted"/>
<evidence type="ECO:0000259" key="1">
    <source>
        <dbReference type="Pfam" id="PF14280"/>
    </source>
</evidence>
<keyword evidence="3" id="KW-1185">Reference proteome</keyword>
<dbReference type="EMBL" id="CP104013">
    <property type="protein sequence ID" value="UYP48557.1"/>
    <property type="molecule type" value="Genomic_DNA"/>
</dbReference>
<dbReference type="Proteomes" id="UP001208689">
    <property type="component" value="Chromosome"/>
</dbReference>
<dbReference type="Pfam" id="PF14280">
    <property type="entry name" value="DUF4365"/>
    <property type="match status" value="1"/>
</dbReference>
<accession>A0ABY6HYF9</accession>
<name>A0ABY6HYF9_9ARCH</name>
<organism evidence="2 3">
    <name type="scientific">Candidatus Lokiarchaeum ossiferum</name>
    <dbReference type="NCBI Taxonomy" id="2951803"/>
    <lineage>
        <taxon>Archaea</taxon>
        <taxon>Promethearchaeati</taxon>
        <taxon>Promethearchaeota</taxon>
        <taxon>Promethearchaeia</taxon>
        <taxon>Promethearchaeales</taxon>
        <taxon>Promethearchaeaceae</taxon>
        <taxon>Candidatus Lokiarchaeum</taxon>
    </lineage>
</organism>
<gene>
    <name evidence="2" type="ORF">NEF87_004842</name>
</gene>
<dbReference type="InterPro" id="IPR025375">
    <property type="entry name" value="DUF4365"/>
</dbReference>
<reference evidence="2" key="1">
    <citation type="submission" date="2022-09" db="EMBL/GenBank/DDBJ databases">
        <title>Actin cytoskeleton and complex cell architecture in an #Asgard archaeon.</title>
        <authorList>
            <person name="Ponce Toledo R.I."/>
            <person name="Schleper C."/>
            <person name="Rodrigues Oliveira T."/>
            <person name="Wollweber F."/>
            <person name="Xu J."/>
            <person name="Rittmann S."/>
            <person name="Klingl A."/>
            <person name="Pilhofer M."/>
        </authorList>
    </citation>
    <scope>NUCLEOTIDE SEQUENCE</scope>
    <source>
        <strain evidence="2">B-35</strain>
    </source>
</reference>
<evidence type="ECO:0000313" key="3">
    <source>
        <dbReference type="Proteomes" id="UP001208689"/>
    </source>
</evidence>
<feature type="domain" description="DUF4365" evidence="1">
    <location>
        <begin position="40"/>
        <end position="133"/>
    </location>
</feature>
<sequence>MGVFMVNKVQQKFFEKLKDLPSKKVRSNNKTMRDGELFFEEFINVCGLISHKIPLEHDYGEDYYVKIVDEDERLTGEMAIFQIKSGKTFFRQKSSRIPYAHFLLPKSERNLHTLKYWNEQPLPVFLFFYYKKKSLYSIINVKTWLANPDLWSNDEGLPVISSNLSNSNNSDEFSNFYYDEFLYDVRNECGYNSILKVLEKLLNSDDELDYDSFSFLINHPRILISPLLGVIINFLIQKNFLNGIDILLDQLSAVIFAYNHKIRELIEKNFSEIANKIIFEQWKIIISRIWMLDFKKERPGDNLFFLLSFVDKDKLKIILEKILVDKSLDKKFDSLRVNAYAIYLFGSDLCNIIPFSPKILIKTMKKDEKHSEIYFKHQEEVNSLLA</sequence>
<evidence type="ECO:0000313" key="2">
    <source>
        <dbReference type="EMBL" id="UYP48557.1"/>
    </source>
</evidence>